<dbReference type="STRING" id="6573.A0A210PSG4"/>
<dbReference type="Proteomes" id="UP000242188">
    <property type="component" value="Unassembled WGS sequence"/>
</dbReference>
<dbReference type="InterPro" id="IPR012678">
    <property type="entry name" value="Ribosomal_uL23/eL15/eS24_sf"/>
</dbReference>
<evidence type="ECO:0000256" key="4">
    <source>
        <dbReference type="RuleBase" id="RU004381"/>
    </source>
</evidence>
<evidence type="ECO:0000256" key="5">
    <source>
        <dbReference type="RuleBase" id="RU004383"/>
    </source>
</evidence>
<proteinExistence type="inferred from homology"/>
<organism evidence="7 8">
    <name type="scientific">Mizuhopecten yessoensis</name>
    <name type="common">Japanese scallop</name>
    <name type="synonym">Patinopecten yessoensis</name>
    <dbReference type="NCBI Taxonomy" id="6573"/>
    <lineage>
        <taxon>Eukaryota</taxon>
        <taxon>Metazoa</taxon>
        <taxon>Spiralia</taxon>
        <taxon>Lophotrochozoa</taxon>
        <taxon>Mollusca</taxon>
        <taxon>Bivalvia</taxon>
        <taxon>Autobranchia</taxon>
        <taxon>Pteriomorphia</taxon>
        <taxon>Pectinida</taxon>
        <taxon>Pectinoidea</taxon>
        <taxon>Pectinidae</taxon>
        <taxon>Mizuhopecten</taxon>
    </lineage>
</organism>
<dbReference type="EMBL" id="NEDP02005529">
    <property type="protein sequence ID" value="OWF39386.1"/>
    <property type="molecule type" value="Genomic_DNA"/>
</dbReference>
<evidence type="ECO:0000256" key="2">
    <source>
        <dbReference type="ARBA" id="ARBA00022980"/>
    </source>
</evidence>
<evidence type="ECO:0000256" key="6">
    <source>
        <dbReference type="SAM" id="MobiDB-lite"/>
    </source>
</evidence>
<name>A0A210PSG4_MIZYE</name>
<dbReference type="HAMAP" id="MF_00545">
    <property type="entry name" value="Ribosomal_eS24"/>
    <property type="match status" value="1"/>
</dbReference>
<dbReference type="GO" id="GO:1990904">
    <property type="term" value="C:ribonucleoprotein complex"/>
    <property type="evidence" value="ECO:0007669"/>
    <property type="project" value="UniProtKB-KW"/>
</dbReference>
<reference evidence="7 8" key="1">
    <citation type="journal article" date="2017" name="Nat. Ecol. Evol.">
        <title>Scallop genome provides insights into evolution of bilaterian karyotype and development.</title>
        <authorList>
            <person name="Wang S."/>
            <person name="Zhang J."/>
            <person name="Jiao W."/>
            <person name="Li J."/>
            <person name="Xun X."/>
            <person name="Sun Y."/>
            <person name="Guo X."/>
            <person name="Huan P."/>
            <person name="Dong B."/>
            <person name="Zhang L."/>
            <person name="Hu X."/>
            <person name="Sun X."/>
            <person name="Wang J."/>
            <person name="Zhao C."/>
            <person name="Wang Y."/>
            <person name="Wang D."/>
            <person name="Huang X."/>
            <person name="Wang R."/>
            <person name="Lv J."/>
            <person name="Li Y."/>
            <person name="Zhang Z."/>
            <person name="Liu B."/>
            <person name="Lu W."/>
            <person name="Hui Y."/>
            <person name="Liang J."/>
            <person name="Zhou Z."/>
            <person name="Hou R."/>
            <person name="Li X."/>
            <person name="Liu Y."/>
            <person name="Li H."/>
            <person name="Ning X."/>
            <person name="Lin Y."/>
            <person name="Zhao L."/>
            <person name="Xing Q."/>
            <person name="Dou J."/>
            <person name="Li Y."/>
            <person name="Mao J."/>
            <person name="Guo H."/>
            <person name="Dou H."/>
            <person name="Li T."/>
            <person name="Mu C."/>
            <person name="Jiang W."/>
            <person name="Fu Q."/>
            <person name="Fu X."/>
            <person name="Miao Y."/>
            <person name="Liu J."/>
            <person name="Yu Q."/>
            <person name="Li R."/>
            <person name="Liao H."/>
            <person name="Li X."/>
            <person name="Kong Y."/>
            <person name="Jiang Z."/>
            <person name="Chourrout D."/>
            <person name="Li R."/>
            <person name="Bao Z."/>
        </authorList>
    </citation>
    <scope>NUCLEOTIDE SEQUENCE [LARGE SCALE GENOMIC DNA]</scope>
    <source>
        <strain evidence="7 8">PY_sf001</strain>
    </source>
</reference>
<dbReference type="InterPro" id="IPR001976">
    <property type="entry name" value="Ribosomal_eS24"/>
</dbReference>
<evidence type="ECO:0000313" key="8">
    <source>
        <dbReference type="Proteomes" id="UP000242188"/>
    </source>
</evidence>
<dbReference type="AlphaFoldDB" id="A0A210PSG4"/>
<dbReference type="Pfam" id="PF01282">
    <property type="entry name" value="Ribosomal_S24e"/>
    <property type="match status" value="1"/>
</dbReference>
<keyword evidence="8" id="KW-1185">Reference proteome</keyword>
<gene>
    <name evidence="7" type="ORF">KP79_PYT05293</name>
</gene>
<feature type="compositionally biased region" description="Basic residues" evidence="6">
    <location>
        <begin position="103"/>
        <end position="125"/>
    </location>
</feature>
<sequence>MNEGAATIRTRKFMSNRLLSRKQMVVDVLHPGKATVAKTDIRERLAKMYKTTPDTIFCFGFRTKFGGGKTSGFALIYDSLDQAKKFEPKYRLVRHGLLEKPKGGRKNRKERKNRQKKVRGTKKAKVGTGKKVRIIFTLSQTCFLLDWSIKDFASCCFQI</sequence>
<feature type="region of interest" description="Disordered" evidence="6">
    <location>
        <begin position="97"/>
        <end position="125"/>
    </location>
</feature>
<dbReference type="PROSITE" id="PS00529">
    <property type="entry name" value="RIBOSOMAL_S24E"/>
    <property type="match status" value="1"/>
</dbReference>
<accession>A0A210PSG4</accession>
<dbReference type="InterPro" id="IPR018098">
    <property type="entry name" value="Ribosomal_eS24_CS"/>
</dbReference>
<protein>
    <recommendedName>
        <fullName evidence="5">40S ribosomal protein S24</fullName>
    </recommendedName>
</protein>
<comment type="caution">
    <text evidence="7">The sequence shown here is derived from an EMBL/GenBank/DDBJ whole genome shotgun (WGS) entry which is preliminary data.</text>
</comment>
<dbReference type="FunFam" id="3.30.70.3370:FF:000001">
    <property type="entry name" value="40S ribosomal protein S24"/>
    <property type="match status" value="1"/>
</dbReference>
<dbReference type="OrthoDB" id="5571754at2759"/>
<dbReference type="SUPFAM" id="SSF54189">
    <property type="entry name" value="Ribosomal proteins S24e, L23 and L15e"/>
    <property type="match status" value="1"/>
</dbReference>
<dbReference type="PANTHER" id="PTHR10496">
    <property type="entry name" value="40S RIBOSOMAL PROTEIN S24"/>
    <property type="match status" value="1"/>
</dbReference>
<dbReference type="GO" id="GO:0005840">
    <property type="term" value="C:ribosome"/>
    <property type="evidence" value="ECO:0007669"/>
    <property type="project" value="UniProtKB-KW"/>
</dbReference>
<dbReference type="GO" id="GO:0006412">
    <property type="term" value="P:translation"/>
    <property type="evidence" value="ECO:0007669"/>
    <property type="project" value="InterPro"/>
</dbReference>
<evidence type="ECO:0000313" key="7">
    <source>
        <dbReference type="EMBL" id="OWF39386.1"/>
    </source>
</evidence>
<keyword evidence="2 4" id="KW-0689">Ribosomal protein</keyword>
<evidence type="ECO:0000256" key="1">
    <source>
        <dbReference type="ARBA" id="ARBA00009680"/>
    </source>
</evidence>
<comment type="similarity">
    <text evidence="1 4">Belongs to the eukaryotic ribosomal protein eS24 family.</text>
</comment>
<evidence type="ECO:0000256" key="3">
    <source>
        <dbReference type="ARBA" id="ARBA00023274"/>
    </source>
</evidence>
<dbReference type="GO" id="GO:0003735">
    <property type="term" value="F:structural constituent of ribosome"/>
    <property type="evidence" value="ECO:0007669"/>
    <property type="project" value="InterPro"/>
</dbReference>
<keyword evidence="3 4" id="KW-0687">Ribonucleoprotein</keyword>
<dbReference type="Gene3D" id="3.30.70.3370">
    <property type="match status" value="1"/>
</dbReference>
<dbReference type="InterPro" id="IPR053709">
    <property type="entry name" value="eRP_eS24_sf"/>
</dbReference>